<keyword evidence="4 8" id="KW-0413">Isomerase</keyword>
<dbReference type="SUPFAM" id="SSF56322">
    <property type="entry name" value="ADC synthase"/>
    <property type="match status" value="1"/>
</dbReference>
<evidence type="ECO:0000259" key="7">
    <source>
        <dbReference type="Pfam" id="PF00425"/>
    </source>
</evidence>
<evidence type="ECO:0000313" key="9">
    <source>
        <dbReference type="Proteomes" id="UP001370348"/>
    </source>
</evidence>
<reference evidence="8 9" key="1">
    <citation type="submission" date="2021-12" db="EMBL/GenBank/DDBJ databases">
        <title>Discovery of the Pendulisporaceae a myxobacterial family with distinct sporulation behavior and unique specialized metabolism.</title>
        <authorList>
            <person name="Garcia R."/>
            <person name="Popoff A."/>
            <person name="Bader C.D."/>
            <person name="Loehr J."/>
            <person name="Walesch S."/>
            <person name="Walt C."/>
            <person name="Boldt J."/>
            <person name="Bunk B."/>
            <person name="Haeckl F.J.F.P.J."/>
            <person name="Gunesch A.P."/>
            <person name="Birkelbach J."/>
            <person name="Nuebel U."/>
            <person name="Pietschmann T."/>
            <person name="Bach T."/>
            <person name="Mueller R."/>
        </authorList>
    </citation>
    <scope>NUCLEOTIDE SEQUENCE [LARGE SCALE GENOMIC DNA]</scope>
    <source>
        <strain evidence="8 9">MSr11954</strain>
    </source>
</reference>
<dbReference type="InterPro" id="IPR005801">
    <property type="entry name" value="ADC_synthase"/>
</dbReference>
<comment type="similarity">
    <text evidence="2">Belongs to the isochorismate synthase family.</text>
</comment>
<dbReference type="GO" id="GO:0008909">
    <property type="term" value="F:isochorismate synthase activity"/>
    <property type="evidence" value="ECO:0007669"/>
    <property type="project" value="UniProtKB-EC"/>
</dbReference>
<dbReference type="PANTHER" id="PTHR42839:SF2">
    <property type="entry name" value="ISOCHORISMATE SYNTHASE ENTC"/>
    <property type="match status" value="1"/>
</dbReference>
<feature type="region of interest" description="Disordered" evidence="6">
    <location>
        <begin position="1"/>
        <end position="28"/>
    </location>
</feature>
<dbReference type="InterPro" id="IPR015890">
    <property type="entry name" value="Chorismate_C"/>
</dbReference>
<evidence type="ECO:0000256" key="6">
    <source>
        <dbReference type="SAM" id="MobiDB-lite"/>
    </source>
</evidence>
<dbReference type="Pfam" id="PF00425">
    <property type="entry name" value="Chorismate_bind"/>
    <property type="match status" value="1"/>
</dbReference>
<name>A0ABZ2LQ62_9BACT</name>
<accession>A0ABZ2LQ62</accession>
<gene>
    <name evidence="8" type="ORF">LZC94_29835</name>
</gene>
<dbReference type="Gene3D" id="3.60.120.10">
    <property type="entry name" value="Anthranilate synthase"/>
    <property type="match status" value="1"/>
</dbReference>
<keyword evidence="9" id="KW-1185">Reference proteome</keyword>
<proteinExistence type="inferred from homology"/>
<protein>
    <recommendedName>
        <fullName evidence="3">isochorismate synthase</fullName>
        <ecNumber evidence="3">5.4.4.2</ecNumber>
    </recommendedName>
    <alternativeName>
        <fullName evidence="5">Isochorismate mutase</fullName>
    </alternativeName>
</protein>
<feature type="compositionally biased region" description="Basic and acidic residues" evidence="6">
    <location>
        <begin position="15"/>
        <end position="28"/>
    </location>
</feature>
<evidence type="ECO:0000256" key="4">
    <source>
        <dbReference type="ARBA" id="ARBA00023235"/>
    </source>
</evidence>
<sequence>MDIGEPIAGTTSQRALDERREHHEHREHQVFSLRGSDASIQTFGVRRRLALGYASTLEDRVRAFFADETGGPNVLVGALPFDTNRDTLFFQPERVIWEGVENRMTGVARSNVPLRSSSLQIVGEPDAAAYAAMVEQALARIGAGDDLRKIVLSRRLRIHASAPVDPMAIVERLACDPKVTTFLVDLSVASGAHGHRLVGATPELLVSRKGLRIASHPLAGSAARSADPEVDRRAAEDLLRSEKDRREHALVVEAVFDTLSPVCAELSAPEGIGLQSTSTMWHLGTRIEGVLKSEEHGPSAAGLAAMLHPTPAVGGHPREAALEAIRALEPHDRGFYAGAVGWTDTKGDGHWYVALRCAEIRGSRLTLHAGAGIVAGSTPDREVAETSAKFRAMLHALGIHEDGAL</sequence>
<dbReference type="RefSeq" id="WP_394821660.1">
    <property type="nucleotide sequence ID" value="NZ_CP089984.1"/>
</dbReference>
<evidence type="ECO:0000256" key="3">
    <source>
        <dbReference type="ARBA" id="ARBA00012824"/>
    </source>
</evidence>
<dbReference type="EC" id="5.4.4.2" evidence="3"/>
<dbReference type="PANTHER" id="PTHR42839">
    <property type="entry name" value="ISOCHORISMATE SYNTHASE ENTC"/>
    <property type="match status" value="1"/>
</dbReference>
<dbReference type="NCBIfam" id="TIGR00543">
    <property type="entry name" value="isochor_syn"/>
    <property type="match status" value="1"/>
</dbReference>
<organism evidence="8 9">
    <name type="scientific">Pendulispora albinea</name>
    <dbReference type="NCBI Taxonomy" id="2741071"/>
    <lineage>
        <taxon>Bacteria</taxon>
        <taxon>Pseudomonadati</taxon>
        <taxon>Myxococcota</taxon>
        <taxon>Myxococcia</taxon>
        <taxon>Myxococcales</taxon>
        <taxon>Sorangiineae</taxon>
        <taxon>Pendulisporaceae</taxon>
        <taxon>Pendulispora</taxon>
    </lineage>
</organism>
<evidence type="ECO:0000256" key="1">
    <source>
        <dbReference type="ARBA" id="ARBA00000799"/>
    </source>
</evidence>
<dbReference type="InterPro" id="IPR004561">
    <property type="entry name" value="IsoChor_synthase"/>
</dbReference>
<feature type="domain" description="Chorismate-utilising enzyme C-terminal" evidence="7">
    <location>
        <begin position="128"/>
        <end position="389"/>
    </location>
</feature>
<evidence type="ECO:0000256" key="5">
    <source>
        <dbReference type="ARBA" id="ARBA00041564"/>
    </source>
</evidence>
<comment type="catalytic activity">
    <reaction evidence="1">
        <text>chorismate = isochorismate</text>
        <dbReference type="Rhea" id="RHEA:18985"/>
        <dbReference type="ChEBI" id="CHEBI:29748"/>
        <dbReference type="ChEBI" id="CHEBI:29780"/>
        <dbReference type="EC" id="5.4.4.2"/>
    </reaction>
</comment>
<dbReference type="Proteomes" id="UP001370348">
    <property type="component" value="Chromosome"/>
</dbReference>
<dbReference type="EMBL" id="CP089984">
    <property type="protein sequence ID" value="WXB12043.1"/>
    <property type="molecule type" value="Genomic_DNA"/>
</dbReference>
<evidence type="ECO:0000313" key="8">
    <source>
        <dbReference type="EMBL" id="WXB12043.1"/>
    </source>
</evidence>
<evidence type="ECO:0000256" key="2">
    <source>
        <dbReference type="ARBA" id="ARBA00005297"/>
    </source>
</evidence>